<comment type="caution">
    <text evidence="1">The sequence shown here is derived from an EMBL/GenBank/DDBJ whole genome shotgun (WGS) entry which is preliminary data.</text>
</comment>
<gene>
    <name evidence="1" type="ORF">AVEN_102444_1</name>
</gene>
<organism evidence="1 2">
    <name type="scientific">Araneus ventricosus</name>
    <name type="common">Orbweaver spider</name>
    <name type="synonym">Epeira ventricosa</name>
    <dbReference type="NCBI Taxonomy" id="182803"/>
    <lineage>
        <taxon>Eukaryota</taxon>
        <taxon>Metazoa</taxon>
        <taxon>Ecdysozoa</taxon>
        <taxon>Arthropoda</taxon>
        <taxon>Chelicerata</taxon>
        <taxon>Arachnida</taxon>
        <taxon>Araneae</taxon>
        <taxon>Araneomorphae</taxon>
        <taxon>Entelegynae</taxon>
        <taxon>Araneoidea</taxon>
        <taxon>Araneidae</taxon>
        <taxon>Araneus</taxon>
    </lineage>
</organism>
<keyword evidence="2" id="KW-1185">Reference proteome</keyword>
<sequence length="130" mass="14179">MPKLSCFQRDSSSFLIVSVLLSPKHAWDAQTSYFEKGTVLFSIACPAVVSKQLSSWDRPNVLLSKGTVPFSDTLSYCPLAQLGTPKMAPQREVLLSDNSVLLSPSDSFIAQMSYFEGLVPAFHGVMATCL</sequence>
<dbReference type="Proteomes" id="UP000499080">
    <property type="component" value="Unassembled WGS sequence"/>
</dbReference>
<protein>
    <submittedName>
        <fullName evidence="1">Uncharacterized protein</fullName>
    </submittedName>
</protein>
<evidence type="ECO:0000313" key="1">
    <source>
        <dbReference type="EMBL" id="GBL69496.1"/>
    </source>
</evidence>
<evidence type="ECO:0000313" key="2">
    <source>
        <dbReference type="Proteomes" id="UP000499080"/>
    </source>
</evidence>
<dbReference type="AlphaFoldDB" id="A0A4Y1ZV17"/>
<accession>A0A4Y1ZV17</accession>
<proteinExistence type="predicted"/>
<dbReference type="EMBL" id="BGPR01153882">
    <property type="protein sequence ID" value="GBL69496.1"/>
    <property type="molecule type" value="Genomic_DNA"/>
</dbReference>
<reference evidence="1 2" key="1">
    <citation type="journal article" date="2019" name="Sci. Rep.">
        <title>Orb-weaving spider Araneus ventricosus genome elucidates the spidroin gene catalogue.</title>
        <authorList>
            <person name="Kono N."/>
            <person name="Nakamura H."/>
            <person name="Ohtoshi R."/>
            <person name="Moran D.A.P."/>
            <person name="Shinohara A."/>
            <person name="Yoshida Y."/>
            <person name="Fujiwara M."/>
            <person name="Mori M."/>
            <person name="Tomita M."/>
            <person name="Arakawa K."/>
        </authorList>
    </citation>
    <scope>NUCLEOTIDE SEQUENCE [LARGE SCALE GENOMIC DNA]</scope>
</reference>
<name>A0A4Y1ZV17_ARAVE</name>
<feature type="non-terminal residue" evidence="1">
    <location>
        <position position="130"/>
    </location>
</feature>